<name>A0A4Q9PS94_9APHY</name>
<gene>
    <name evidence="1" type="ORF">BD310DRAFT_881254</name>
</gene>
<sequence>MWQSALTRTGTAAGSTQGWAPVEETWWRREGTNEARVDARLVERAYVAMICVLSLTGCHREAVRLVRQFVDWYPPSQISKPNPKHALHAVGKSAMEIPVRNSRTRPEAAIYAPQA</sequence>
<proteinExistence type="predicted"/>
<protein>
    <submittedName>
        <fullName evidence="1">Uncharacterized protein</fullName>
    </submittedName>
</protein>
<keyword evidence="2" id="KW-1185">Reference proteome</keyword>
<organism evidence="1 2">
    <name type="scientific">Dichomitus squalens</name>
    <dbReference type="NCBI Taxonomy" id="114155"/>
    <lineage>
        <taxon>Eukaryota</taxon>
        <taxon>Fungi</taxon>
        <taxon>Dikarya</taxon>
        <taxon>Basidiomycota</taxon>
        <taxon>Agaricomycotina</taxon>
        <taxon>Agaricomycetes</taxon>
        <taxon>Polyporales</taxon>
        <taxon>Polyporaceae</taxon>
        <taxon>Dichomitus</taxon>
    </lineage>
</organism>
<accession>A0A4Q9PS94</accession>
<evidence type="ECO:0000313" key="1">
    <source>
        <dbReference type="EMBL" id="TBU57205.1"/>
    </source>
</evidence>
<evidence type="ECO:0000313" key="2">
    <source>
        <dbReference type="Proteomes" id="UP000292082"/>
    </source>
</evidence>
<dbReference type="EMBL" id="ML145140">
    <property type="protein sequence ID" value="TBU57205.1"/>
    <property type="molecule type" value="Genomic_DNA"/>
</dbReference>
<dbReference type="Proteomes" id="UP000292082">
    <property type="component" value="Unassembled WGS sequence"/>
</dbReference>
<dbReference type="AlphaFoldDB" id="A0A4Q9PS94"/>
<reference evidence="1 2" key="1">
    <citation type="submission" date="2019-01" db="EMBL/GenBank/DDBJ databases">
        <title>Draft genome sequences of three monokaryotic isolates of the white-rot basidiomycete fungus Dichomitus squalens.</title>
        <authorList>
            <consortium name="DOE Joint Genome Institute"/>
            <person name="Lopez S.C."/>
            <person name="Andreopoulos B."/>
            <person name="Pangilinan J."/>
            <person name="Lipzen A."/>
            <person name="Riley R."/>
            <person name="Ahrendt S."/>
            <person name="Ng V."/>
            <person name="Barry K."/>
            <person name="Daum C."/>
            <person name="Grigoriev I.V."/>
            <person name="Hilden K.S."/>
            <person name="Makela M.R."/>
            <person name="de Vries R.P."/>
        </authorList>
    </citation>
    <scope>NUCLEOTIDE SEQUENCE [LARGE SCALE GENOMIC DNA]</scope>
    <source>
        <strain evidence="1 2">CBS 464.89</strain>
    </source>
</reference>